<dbReference type="GO" id="GO:0003954">
    <property type="term" value="F:NADH dehydrogenase activity"/>
    <property type="evidence" value="ECO:0007669"/>
    <property type="project" value="TreeGrafter"/>
</dbReference>
<dbReference type="PANTHER" id="PTHR43105:SF10">
    <property type="entry name" value="NADH-QUINONE OXIDOREDUCTASE SUBUNIT G"/>
    <property type="match status" value="1"/>
</dbReference>
<gene>
    <name evidence="6" type="primary">fdhF</name>
    <name evidence="6" type="ORF">SBA1_80004</name>
</gene>
<evidence type="ECO:0000256" key="1">
    <source>
        <dbReference type="ARBA" id="ARBA00022485"/>
    </source>
</evidence>
<dbReference type="OrthoDB" id="9803192at2"/>
<dbReference type="InterPro" id="IPR006963">
    <property type="entry name" value="Mopterin_OxRdtase_4Fe-4S_dom"/>
</dbReference>
<dbReference type="InterPro" id="IPR050123">
    <property type="entry name" value="Prok_molybdopt-oxidoreductase"/>
</dbReference>
<keyword evidence="4" id="KW-0411">Iron-sulfur</keyword>
<dbReference type="GO" id="GO:0022904">
    <property type="term" value="P:respiratory electron transport chain"/>
    <property type="evidence" value="ECO:0007669"/>
    <property type="project" value="TreeGrafter"/>
</dbReference>
<dbReference type="GO" id="GO:0016020">
    <property type="term" value="C:membrane"/>
    <property type="evidence" value="ECO:0007669"/>
    <property type="project" value="TreeGrafter"/>
</dbReference>
<dbReference type="Pfam" id="PF00384">
    <property type="entry name" value="Molybdopterin"/>
    <property type="match status" value="1"/>
</dbReference>
<keyword evidence="2" id="KW-0479">Metal-binding</keyword>
<evidence type="ECO:0000313" key="7">
    <source>
        <dbReference type="Proteomes" id="UP000238701"/>
    </source>
</evidence>
<dbReference type="GO" id="GO:0046872">
    <property type="term" value="F:metal ion binding"/>
    <property type="evidence" value="ECO:0007669"/>
    <property type="project" value="UniProtKB-KW"/>
</dbReference>
<accession>A0A2U3L7H5</accession>
<reference evidence="7" key="1">
    <citation type="submission" date="2018-02" db="EMBL/GenBank/DDBJ databases">
        <authorList>
            <person name="Hausmann B."/>
        </authorList>
    </citation>
    <scope>NUCLEOTIDE SEQUENCE [LARGE SCALE GENOMIC DNA]</scope>
    <source>
        <strain evidence="7">Peat soil MAG SbA1</strain>
    </source>
</reference>
<evidence type="ECO:0000259" key="5">
    <source>
        <dbReference type="PROSITE" id="PS51669"/>
    </source>
</evidence>
<organism evidence="6 7">
    <name type="scientific">Candidatus Sulfotelmatobacter kueseliae</name>
    <dbReference type="NCBI Taxonomy" id="2042962"/>
    <lineage>
        <taxon>Bacteria</taxon>
        <taxon>Pseudomonadati</taxon>
        <taxon>Acidobacteriota</taxon>
        <taxon>Terriglobia</taxon>
        <taxon>Terriglobales</taxon>
        <taxon>Candidatus Korobacteraceae</taxon>
        <taxon>Candidatus Sulfotelmatobacter</taxon>
    </lineage>
</organism>
<dbReference type="GO" id="GO:0043546">
    <property type="term" value="F:molybdopterin cofactor binding"/>
    <property type="evidence" value="ECO:0007669"/>
    <property type="project" value="InterPro"/>
</dbReference>
<dbReference type="PROSITE" id="PS51669">
    <property type="entry name" value="4FE4S_MOW_BIS_MGD"/>
    <property type="match status" value="1"/>
</dbReference>
<dbReference type="SMART" id="SM00926">
    <property type="entry name" value="Molybdop_Fe4S4"/>
    <property type="match status" value="1"/>
</dbReference>
<dbReference type="InterPro" id="IPR006656">
    <property type="entry name" value="Mopterin_OxRdtase"/>
</dbReference>
<dbReference type="Gene3D" id="3.40.228.10">
    <property type="entry name" value="Dimethylsulfoxide Reductase, domain 2"/>
    <property type="match status" value="2"/>
</dbReference>
<dbReference type="PANTHER" id="PTHR43105">
    <property type="entry name" value="RESPIRATORY NITRATE REDUCTASE"/>
    <property type="match status" value="1"/>
</dbReference>
<dbReference type="InterPro" id="IPR009010">
    <property type="entry name" value="Asp_de-COase-like_dom_sf"/>
</dbReference>
<dbReference type="Pfam" id="PF04879">
    <property type="entry name" value="Molybdop_Fe4S4"/>
    <property type="match status" value="1"/>
</dbReference>
<protein>
    <submittedName>
        <fullName evidence="6">Formate dehydrogenase H</fullName>
    </submittedName>
</protein>
<dbReference type="GO" id="GO:0051539">
    <property type="term" value="F:4 iron, 4 sulfur cluster binding"/>
    <property type="evidence" value="ECO:0007669"/>
    <property type="project" value="UniProtKB-KW"/>
</dbReference>
<dbReference type="SUPFAM" id="SSF50692">
    <property type="entry name" value="ADC-like"/>
    <property type="match status" value="1"/>
</dbReference>
<dbReference type="Proteomes" id="UP000238701">
    <property type="component" value="Unassembled WGS sequence"/>
</dbReference>
<dbReference type="Gene3D" id="3.40.50.740">
    <property type="match status" value="2"/>
</dbReference>
<sequence>MLAVPTACPFCSCGCGFHLLAREGQLSGVAPSQTHPVSGGQLCARGWSAHEAALWGDRLRQPLLQRNGKQEPVSWDEALDCVAVRLKQLLAAGKPVGVLGSARATNEENYLAGKFARVGLGTNNLGFSYYSICAPLLAGVEEVCGTPAATLRLNDIASSQVILLIEGDLAETHPRAAGSVLQAVENGAHLITIGCRETQMARVASLHLQTAPGDEYEVIHELSAAVADLGQGRPSVSIRNDAGQQDLEQHFGSLACLQAAEWITRAERAAFLIPPTCGEENRQWKTAAAFTALAAITGHLNRPGSGVLPLLARSNARGACETAVVHNRLPGFERLDDSRSRQRLEDLWGKKLPSAPGWDAEMLLQSVSGLVVVADDPPSVMPIGQKAMTALGRLEFMVVLDAFATPTARIAHALLPISSFAETEGTFTNMEGRVQKLRPATNAPGEARPGWQVLAELCARFDAAASYDSAADVLREIGQAAPQYVGIEQRLAKAGWSGALLEDSAKQKLRIPPAETIAFASLRSAERPHLLALDPAFDWGSDPLVFFSPTLSRDFRSQRKAFPNGFVEIAQEDADELQVRSGRRVRLTSVQGAATVPALVRDDLNHGQLIVPFVFRDHVSNVLGSDSVTAVRIERA</sequence>
<dbReference type="Gene3D" id="2.40.40.20">
    <property type="match status" value="1"/>
</dbReference>
<evidence type="ECO:0000256" key="3">
    <source>
        <dbReference type="ARBA" id="ARBA00023004"/>
    </source>
</evidence>
<name>A0A2U3L7H5_9BACT</name>
<dbReference type="AlphaFoldDB" id="A0A2U3L7H5"/>
<dbReference type="Pfam" id="PF01568">
    <property type="entry name" value="Molydop_binding"/>
    <property type="match status" value="1"/>
</dbReference>
<dbReference type="InterPro" id="IPR006657">
    <property type="entry name" value="MoPterin_dinucl-bd_dom"/>
</dbReference>
<dbReference type="Gene3D" id="2.20.25.90">
    <property type="entry name" value="ADC-like domains"/>
    <property type="match status" value="1"/>
</dbReference>
<dbReference type="SUPFAM" id="SSF53706">
    <property type="entry name" value="Formate dehydrogenase/DMSO reductase, domains 1-3"/>
    <property type="match status" value="1"/>
</dbReference>
<dbReference type="EMBL" id="OMOD01000177">
    <property type="protein sequence ID" value="SPF47881.1"/>
    <property type="molecule type" value="Genomic_DNA"/>
</dbReference>
<evidence type="ECO:0000256" key="4">
    <source>
        <dbReference type="ARBA" id="ARBA00023014"/>
    </source>
</evidence>
<evidence type="ECO:0000256" key="2">
    <source>
        <dbReference type="ARBA" id="ARBA00022723"/>
    </source>
</evidence>
<feature type="domain" description="4Fe-4S Mo/W bis-MGD-type" evidence="5">
    <location>
        <begin position="1"/>
        <end position="57"/>
    </location>
</feature>
<proteinExistence type="predicted"/>
<keyword evidence="3" id="KW-0408">Iron</keyword>
<keyword evidence="1" id="KW-0004">4Fe-4S</keyword>
<evidence type="ECO:0000313" key="6">
    <source>
        <dbReference type="EMBL" id="SPF47881.1"/>
    </source>
</evidence>